<name>A0A402CTC4_9BACT</name>
<proteinExistence type="predicted"/>
<dbReference type="Proteomes" id="UP000287394">
    <property type="component" value="Chromosome"/>
</dbReference>
<accession>A0A402CTC4</accession>
<protein>
    <submittedName>
        <fullName evidence="1">Uncharacterized protein</fullName>
    </submittedName>
</protein>
<dbReference type="AlphaFoldDB" id="A0A402CTC4"/>
<evidence type="ECO:0000313" key="1">
    <source>
        <dbReference type="EMBL" id="BDI30779.1"/>
    </source>
</evidence>
<sequence length="142" mass="15307">MRPAPSLQMEKNINNLNDFAESGIDLVKHREVLEALSRLGVDPKSVKPTLAAREMAVGKYEGAGIYIAVGSAASQVVSTFGGTAIISVEPMEHTSSLEDALQIRADAERYFTRHFPGRYLNNVAPASAPQGSTVFVVFAERS</sequence>
<gene>
    <name evidence="1" type="ORF">CCAX7_28300</name>
</gene>
<keyword evidence="2" id="KW-1185">Reference proteome</keyword>
<reference evidence="1 2" key="1">
    <citation type="journal article" date="2019" name="Int. J. Syst. Evol. Microbiol.">
        <title>Capsulimonas corticalis gen. nov., sp. nov., an aerobic capsulated bacterium, of a novel bacterial order, Capsulimonadales ord. nov., of the class Armatimonadia of the phylum Armatimonadetes.</title>
        <authorList>
            <person name="Li J."/>
            <person name="Kudo C."/>
            <person name="Tonouchi A."/>
        </authorList>
    </citation>
    <scope>NUCLEOTIDE SEQUENCE [LARGE SCALE GENOMIC DNA]</scope>
    <source>
        <strain evidence="1 2">AX-7</strain>
    </source>
</reference>
<evidence type="ECO:0000313" key="2">
    <source>
        <dbReference type="Proteomes" id="UP000287394"/>
    </source>
</evidence>
<organism evidence="1 2">
    <name type="scientific">Capsulimonas corticalis</name>
    <dbReference type="NCBI Taxonomy" id="2219043"/>
    <lineage>
        <taxon>Bacteria</taxon>
        <taxon>Bacillati</taxon>
        <taxon>Armatimonadota</taxon>
        <taxon>Armatimonadia</taxon>
        <taxon>Capsulimonadales</taxon>
        <taxon>Capsulimonadaceae</taxon>
        <taxon>Capsulimonas</taxon>
    </lineage>
</organism>
<dbReference type="KEGG" id="ccot:CCAX7_28300"/>
<dbReference type="EMBL" id="AP025739">
    <property type="protein sequence ID" value="BDI30779.1"/>
    <property type="molecule type" value="Genomic_DNA"/>
</dbReference>